<protein>
    <submittedName>
        <fullName evidence="2">Sestrin-like protein</fullName>
    </submittedName>
</protein>
<dbReference type="Pfam" id="PF04636">
    <property type="entry name" value="PA26"/>
    <property type="match status" value="1"/>
</dbReference>
<dbReference type="GO" id="GO:1990253">
    <property type="term" value="P:cellular response to leucine starvation"/>
    <property type="evidence" value="ECO:0007669"/>
    <property type="project" value="TreeGrafter"/>
</dbReference>
<dbReference type="EMBL" id="ASPP01001051">
    <property type="protein sequence ID" value="ETO36042.1"/>
    <property type="molecule type" value="Genomic_DNA"/>
</dbReference>
<dbReference type="AlphaFoldDB" id="X6PEC3"/>
<sequence length="383" mass="43494">ALSKQFHSLRLSSESSEFDGTKELRSNCAKSDCTNESPSVIRIATEQKLIGGDQSRERGNTSDAKKKKAKYVQKIFFANKTSSRSRSRTPPKKKHFPSTRDVPSNDANETYPVSAKKTNHEPQANSVAGANEQTQAQSKNGKVSHKLGLDNLRKPANRSEKRMRKHLKKQYRRQLNQKDGNYVGHSIGCLPSGGDKPSKDTTMTNIPTHGGLIFGKYTDNIDMVHCDFDVHQFEQLNRVAFNWRDHAYSLLQRFCPFVIDHIDRCFSTAWTMANSTTTRKYSEPTSSSTYLAIWNCVQAFYGIHDDSYDYKNVNISMRPQLKRFLKKIVCYPQSVTLHDIDRLGIPLEDHERIHIAILAIEAKKQASLIYGLRAVMRYVVSTG</sequence>
<dbReference type="InterPro" id="IPR006730">
    <property type="entry name" value="Sestrin"/>
</dbReference>
<dbReference type="PANTHER" id="PTHR12474">
    <property type="entry name" value="P53 REGULATED PA26 NUCLEAR PROTEIN SESTRIN"/>
    <property type="match status" value="1"/>
</dbReference>
<gene>
    <name evidence="2" type="ORF">RFI_01021</name>
</gene>
<evidence type="ECO:0000313" key="2">
    <source>
        <dbReference type="EMBL" id="ETO36042.1"/>
    </source>
</evidence>
<feature type="compositionally biased region" description="Basic and acidic residues" evidence="1">
    <location>
        <begin position="54"/>
        <end position="64"/>
    </location>
</feature>
<feature type="compositionally biased region" description="Polar residues" evidence="1">
    <location>
        <begin position="121"/>
        <end position="141"/>
    </location>
</feature>
<evidence type="ECO:0000256" key="1">
    <source>
        <dbReference type="SAM" id="MobiDB-lite"/>
    </source>
</evidence>
<feature type="non-terminal residue" evidence="2">
    <location>
        <position position="1"/>
    </location>
</feature>
<comment type="caution">
    <text evidence="2">The sequence shown here is derived from an EMBL/GenBank/DDBJ whole genome shotgun (WGS) entry which is preliminary data.</text>
</comment>
<feature type="region of interest" description="Disordered" evidence="1">
    <location>
        <begin position="1"/>
        <end position="146"/>
    </location>
</feature>
<reference evidence="2 3" key="1">
    <citation type="journal article" date="2013" name="Curr. Biol.">
        <title>The Genome of the Foraminiferan Reticulomyxa filosa.</title>
        <authorList>
            <person name="Glockner G."/>
            <person name="Hulsmann N."/>
            <person name="Schleicher M."/>
            <person name="Noegel A.A."/>
            <person name="Eichinger L."/>
            <person name="Gallinger C."/>
            <person name="Pawlowski J."/>
            <person name="Sierra R."/>
            <person name="Euteneuer U."/>
            <person name="Pillet L."/>
            <person name="Moustafa A."/>
            <person name="Platzer M."/>
            <person name="Groth M."/>
            <person name="Szafranski K."/>
            <person name="Schliwa M."/>
        </authorList>
    </citation>
    <scope>NUCLEOTIDE SEQUENCE [LARGE SCALE GENOMIC DNA]</scope>
</reference>
<name>X6PEC3_RETFI</name>
<dbReference type="GO" id="GO:1901031">
    <property type="term" value="P:regulation of response to reactive oxygen species"/>
    <property type="evidence" value="ECO:0007669"/>
    <property type="project" value="InterPro"/>
</dbReference>
<feature type="compositionally biased region" description="Basic residues" evidence="1">
    <location>
        <begin position="83"/>
        <end position="97"/>
    </location>
</feature>
<keyword evidence="3" id="KW-1185">Reference proteome</keyword>
<dbReference type="OrthoDB" id="337464at2759"/>
<dbReference type="PANTHER" id="PTHR12474:SF0">
    <property type="entry name" value="SESTRIN HOMOLOG"/>
    <property type="match status" value="1"/>
</dbReference>
<dbReference type="GO" id="GO:1904262">
    <property type="term" value="P:negative regulation of TORC1 signaling"/>
    <property type="evidence" value="ECO:0007669"/>
    <property type="project" value="TreeGrafter"/>
</dbReference>
<dbReference type="Proteomes" id="UP000023152">
    <property type="component" value="Unassembled WGS sequence"/>
</dbReference>
<accession>X6PEC3</accession>
<dbReference type="GO" id="GO:0071233">
    <property type="term" value="P:cellular response to L-leucine"/>
    <property type="evidence" value="ECO:0007669"/>
    <property type="project" value="TreeGrafter"/>
</dbReference>
<dbReference type="GO" id="GO:0070728">
    <property type="term" value="F:L-leucine binding"/>
    <property type="evidence" value="ECO:0007669"/>
    <property type="project" value="TreeGrafter"/>
</dbReference>
<evidence type="ECO:0000313" key="3">
    <source>
        <dbReference type="Proteomes" id="UP000023152"/>
    </source>
</evidence>
<dbReference type="GO" id="GO:0016239">
    <property type="term" value="P:positive regulation of macroautophagy"/>
    <property type="evidence" value="ECO:0007669"/>
    <property type="project" value="TreeGrafter"/>
</dbReference>
<dbReference type="GO" id="GO:0005634">
    <property type="term" value="C:nucleus"/>
    <property type="evidence" value="ECO:0007669"/>
    <property type="project" value="InterPro"/>
</dbReference>
<dbReference type="GO" id="GO:0016684">
    <property type="term" value="F:oxidoreductase activity, acting on peroxide as acceptor"/>
    <property type="evidence" value="ECO:0007669"/>
    <property type="project" value="TreeGrafter"/>
</dbReference>
<proteinExistence type="predicted"/>
<organism evidence="2 3">
    <name type="scientific">Reticulomyxa filosa</name>
    <dbReference type="NCBI Taxonomy" id="46433"/>
    <lineage>
        <taxon>Eukaryota</taxon>
        <taxon>Sar</taxon>
        <taxon>Rhizaria</taxon>
        <taxon>Retaria</taxon>
        <taxon>Foraminifera</taxon>
        <taxon>Monothalamids</taxon>
        <taxon>Reticulomyxidae</taxon>
        <taxon>Reticulomyxa</taxon>
    </lineage>
</organism>
<feature type="compositionally biased region" description="Polar residues" evidence="1">
    <location>
        <begin position="28"/>
        <end position="38"/>
    </location>
</feature>